<comment type="catalytic activity">
    <reaction evidence="11">
        <text>N-terminal L-seryl-[histone H4] + acetyl-CoA = N-terminal N(alpha)-acetyl-L-seryl-[histone H4] + CoA + H(+)</text>
        <dbReference type="Rhea" id="RHEA:50596"/>
        <dbReference type="Rhea" id="RHEA-COMP:12740"/>
        <dbReference type="Rhea" id="RHEA-COMP:12743"/>
        <dbReference type="ChEBI" id="CHEBI:15378"/>
        <dbReference type="ChEBI" id="CHEBI:57287"/>
        <dbReference type="ChEBI" id="CHEBI:57288"/>
        <dbReference type="ChEBI" id="CHEBI:64738"/>
        <dbReference type="ChEBI" id="CHEBI:83690"/>
        <dbReference type="EC" id="2.3.1.257"/>
    </reaction>
</comment>
<dbReference type="InterPro" id="IPR016181">
    <property type="entry name" value="Acyl_CoA_acyltransferase"/>
</dbReference>
<dbReference type="InterPro" id="IPR039949">
    <property type="entry name" value="NAA40"/>
</dbReference>
<evidence type="ECO:0000256" key="11">
    <source>
        <dbReference type="ARBA" id="ARBA00049524"/>
    </source>
</evidence>
<organism evidence="13 14">
    <name type="scientific">Aspergillus sclerotialis</name>
    <dbReference type="NCBI Taxonomy" id="2070753"/>
    <lineage>
        <taxon>Eukaryota</taxon>
        <taxon>Fungi</taxon>
        <taxon>Dikarya</taxon>
        <taxon>Ascomycota</taxon>
        <taxon>Pezizomycotina</taxon>
        <taxon>Eurotiomycetes</taxon>
        <taxon>Eurotiomycetidae</taxon>
        <taxon>Eurotiales</taxon>
        <taxon>Aspergillaceae</taxon>
        <taxon>Aspergillus</taxon>
        <taxon>Aspergillus subgen. Polypaecilum</taxon>
    </lineage>
</organism>
<evidence type="ECO:0000256" key="2">
    <source>
        <dbReference type="ARBA" id="ARBA00004496"/>
    </source>
</evidence>
<protein>
    <recommendedName>
        <fullName evidence="5">N-alpha-acetyltransferase 40</fullName>
        <ecNumber evidence="4">2.3.1.257</ecNumber>
    </recommendedName>
</protein>
<keyword evidence="14" id="KW-1185">Reference proteome</keyword>
<dbReference type="GO" id="GO:0005737">
    <property type="term" value="C:cytoplasm"/>
    <property type="evidence" value="ECO:0007669"/>
    <property type="project" value="UniProtKB-SubCell"/>
</dbReference>
<comment type="caution">
    <text evidence="13">The sequence shown here is derived from an EMBL/GenBank/DDBJ whole genome shotgun (WGS) entry which is preliminary data.</text>
</comment>
<dbReference type="Proteomes" id="UP000266188">
    <property type="component" value="Unassembled WGS sequence"/>
</dbReference>
<dbReference type="Pfam" id="PF00583">
    <property type="entry name" value="Acetyltransf_1"/>
    <property type="match status" value="1"/>
</dbReference>
<evidence type="ECO:0000256" key="4">
    <source>
        <dbReference type="ARBA" id="ARBA00012950"/>
    </source>
</evidence>
<dbReference type="Gene3D" id="3.40.630.30">
    <property type="match status" value="1"/>
</dbReference>
<dbReference type="OrthoDB" id="424551at2759"/>
<comment type="similarity">
    <text evidence="3">Belongs to the acetyltransferase family. NAA40 subfamily.</text>
</comment>
<dbReference type="CDD" id="cd04301">
    <property type="entry name" value="NAT_SF"/>
    <property type="match status" value="1"/>
</dbReference>
<dbReference type="PANTHER" id="PTHR20531:SF1">
    <property type="entry name" value="N-ALPHA-ACETYLTRANSFERASE 40"/>
    <property type="match status" value="1"/>
</dbReference>
<feature type="domain" description="N-acetyltransferase" evidence="12">
    <location>
        <begin position="42"/>
        <end position="190"/>
    </location>
</feature>
<evidence type="ECO:0000256" key="7">
    <source>
        <dbReference type="ARBA" id="ARBA00022679"/>
    </source>
</evidence>
<evidence type="ECO:0000256" key="9">
    <source>
        <dbReference type="ARBA" id="ARBA00023315"/>
    </source>
</evidence>
<dbReference type="GO" id="GO:0005634">
    <property type="term" value="C:nucleus"/>
    <property type="evidence" value="ECO:0007669"/>
    <property type="project" value="UniProtKB-SubCell"/>
</dbReference>
<dbReference type="InterPro" id="IPR000182">
    <property type="entry name" value="GNAT_dom"/>
</dbReference>
<comment type="catalytic activity">
    <reaction evidence="10">
        <text>N-terminal L-seryl-[histone H2A] + acetyl-CoA = N-terminal N(alpha)-acetyl-L-seryl-[histone H2A] + CoA + H(+)</text>
        <dbReference type="Rhea" id="RHEA:50600"/>
        <dbReference type="Rhea" id="RHEA-COMP:12742"/>
        <dbReference type="Rhea" id="RHEA-COMP:12744"/>
        <dbReference type="ChEBI" id="CHEBI:15378"/>
        <dbReference type="ChEBI" id="CHEBI:57287"/>
        <dbReference type="ChEBI" id="CHEBI:57288"/>
        <dbReference type="ChEBI" id="CHEBI:64738"/>
        <dbReference type="ChEBI" id="CHEBI:83690"/>
        <dbReference type="EC" id="2.3.1.257"/>
    </reaction>
</comment>
<accession>A0A3A2ZM52</accession>
<dbReference type="PROSITE" id="PS51186">
    <property type="entry name" value="GNAT"/>
    <property type="match status" value="1"/>
</dbReference>
<dbReference type="GO" id="GO:0043998">
    <property type="term" value="F:histone H2A acetyltransferase activity"/>
    <property type="evidence" value="ECO:0007669"/>
    <property type="project" value="InterPro"/>
</dbReference>
<keyword evidence="8" id="KW-0539">Nucleus</keyword>
<dbReference type="GO" id="GO:0010485">
    <property type="term" value="F:histone H4 acetyltransferase activity"/>
    <property type="evidence" value="ECO:0007669"/>
    <property type="project" value="InterPro"/>
</dbReference>
<dbReference type="EMBL" id="MVGC01000123">
    <property type="protein sequence ID" value="RJE23383.1"/>
    <property type="molecule type" value="Genomic_DNA"/>
</dbReference>
<evidence type="ECO:0000313" key="13">
    <source>
        <dbReference type="EMBL" id="RJE23383.1"/>
    </source>
</evidence>
<evidence type="ECO:0000256" key="8">
    <source>
        <dbReference type="ARBA" id="ARBA00023242"/>
    </source>
</evidence>
<dbReference type="GO" id="GO:1990189">
    <property type="term" value="F:protein N-terminal-serine acetyltransferase activity"/>
    <property type="evidence" value="ECO:0007669"/>
    <property type="project" value="UniProtKB-EC"/>
</dbReference>
<dbReference type="EC" id="2.3.1.257" evidence="4"/>
<dbReference type="AlphaFoldDB" id="A0A3A2ZM52"/>
<comment type="subcellular location">
    <subcellularLocation>
        <location evidence="2">Cytoplasm</location>
    </subcellularLocation>
    <subcellularLocation>
        <location evidence="1">Nucleus</location>
    </subcellularLocation>
</comment>
<evidence type="ECO:0000256" key="3">
    <source>
        <dbReference type="ARBA" id="ARBA00008870"/>
    </source>
</evidence>
<keyword evidence="7 13" id="KW-0808">Transferase</keyword>
<dbReference type="SUPFAM" id="SSF55729">
    <property type="entry name" value="Acyl-CoA N-acyltransferases (Nat)"/>
    <property type="match status" value="1"/>
</dbReference>
<evidence type="ECO:0000256" key="5">
    <source>
        <dbReference type="ARBA" id="ARBA00015043"/>
    </source>
</evidence>
<name>A0A3A2ZM52_9EURO</name>
<evidence type="ECO:0000259" key="12">
    <source>
        <dbReference type="PROSITE" id="PS51186"/>
    </source>
</evidence>
<sequence>MEKYKLDIYTADSIPKSDFESSFRLVELTSSGDYANSGTGWSPTKKKREMKLPDMKYLILRRGSDGEAARDEGESRSTDCAQGRGEVLGFLSFMVTYEDGKEVIYCYEIHLSPAVQGRGLGKHLIKRCEEIGRRIGLEKSMLSVFRSNRRALNMYTTSGYTVDEFSPPPRKLRNGTIKEAEYLIMSKVLKNSGGDERERSGQGQ</sequence>
<evidence type="ECO:0000256" key="10">
    <source>
        <dbReference type="ARBA" id="ARBA00047821"/>
    </source>
</evidence>
<dbReference type="STRING" id="2070753.A0A3A2ZM52"/>
<gene>
    <name evidence="13" type="ORF">PHISCL_04279</name>
</gene>
<proteinExistence type="inferred from homology"/>
<keyword evidence="9" id="KW-0012">Acyltransferase</keyword>
<evidence type="ECO:0000256" key="6">
    <source>
        <dbReference type="ARBA" id="ARBA00022490"/>
    </source>
</evidence>
<keyword evidence="6" id="KW-0963">Cytoplasm</keyword>
<reference evidence="14" key="1">
    <citation type="submission" date="2017-02" db="EMBL/GenBank/DDBJ databases">
        <authorList>
            <person name="Tafer H."/>
            <person name="Lopandic K."/>
        </authorList>
    </citation>
    <scope>NUCLEOTIDE SEQUENCE [LARGE SCALE GENOMIC DNA]</scope>
    <source>
        <strain evidence="14">CBS 366.77</strain>
    </source>
</reference>
<evidence type="ECO:0000256" key="1">
    <source>
        <dbReference type="ARBA" id="ARBA00004123"/>
    </source>
</evidence>
<evidence type="ECO:0000313" key="14">
    <source>
        <dbReference type="Proteomes" id="UP000266188"/>
    </source>
</evidence>
<dbReference type="PANTHER" id="PTHR20531">
    <property type="entry name" value="N-ALPHA-ACETYLTRANSFERASE 40"/>
    <property type="match status" value="1"/>
</dbReference>